<feature type="domain" description="HTH hxlR-type" evidence="4">
    <location>
        <begin position="55"/>
        <end position="154"/>
    </location>
</feature>
<comment type="caution">
    <text evidence="5">The sequence shown here is derived from an EMBL/GenBank/DDBJ whole genome shotgun (WGS) entry which is preliminary data.</text>
</comment>
<name>A0A430FAS5_9BIFI</name>
<organism evidence="5 6">
    <name type="scientific">Bifidobacterium castoris</name>
    <dbReference type="NCBI Taxonomy" id="2306972"/>
    <lineage>
        <taxon>Bacteria</taxon>
        <taxon>Bacillati</taxon>
        <taxon>Actinomycetota</taxon>
        <taxon>Actinomycetes</taxon>
        <taxon>Bifidobacteriales</taxon>
        <taxon>Bifidobacteriaceae</taxon>
        <taxon>Bifidobacterium</taxon>
    </lineage>
</organism>
<keyword evidence="3" id="KW-0804">Transcription</keyword>
<dbReference type="Proteomes" id="UP000288052">
    <property type="component" value="Unassembled WGS sequence"/>
</dbReference>
<evidence type="ECO:0000313" key="5">
    <source>
        <dbReference type="EMBL" id="RSX49908.1"/>
    </source>
</evidence>
<protein>
    <submittedName>
        <fullName evidence="5">HxlR family transcriptional regulator</fullName>
    </submittedName>
</protein>
<dbReference type="Pfam" id="PF01638">
    <property type="entry name" value="HxlR"/>
    <property type="match status" value="1"/>
</dbReference>
<keyword evidence="2" id="KW-0238">DNA-binding</keyword>
<dbReference type="EMBL" id="QXGI01000001">
    <property type="protein sequence ID" value="RSX49908.1"/>
    <property type="molecule type" value="Genomic_DNA"/>
</dbReference>
<dbReference type="InterPro" id="IPR036390">
    <property type="entry name" value="WH_DNA-bd_sf"/>
</dbReference>
<dbReference type="Gene3D" id="1.10.10.10">
    <property type="entry name" value="Winged helix-like DNA-binding domain superfamily/Winged helix DNA-binding domain"/>
    <property type="match status" value="1"/>
</dbReference>
<dbReference type="GO" id="GO:0003677">
    <property type="term" value="F:DNA binding"/>
    <property type="evidence" value="ECO:0007669"/>
    <property type="project" value="UniProtKB-KW"/>
</dbReference>
<dbReference type="PROSITE" id="PS51118">
    <property type="entry name" value="HTH_HXLR"/>
    <property type="match status" value="1"/>
</dbReference>
<dbReference type="SUPFAM" id="SSF46785">
    <property type="entry name" value="Winged helix' DNA-binding domain"/>
    <property type="match status" value="1"/>
</dbReference>
<sequence>MRIWDFSFLDACFALQSDWCLARWFGKRCLLTVSTCIFVWYDEGMQDIDIFSKDCPTRFNLSVISGKWGLLIILALADRSLRFSELVRTIGGISERMASQTLKYLERCGVVRRRVVQHAKPPQVYYELTPLGRQFVAPLSQLVEIANRNVDALIYHHD</sequence>
<accession>A0A430FAS5</accession>
<keyword evidence="6" id="KW-1185">Reference proteome</keyword>
<dbReference type="AlphaFoldDB" id="A0A430FAS5"/>
<dbReference type="PANTHER" id="PTHR33204">
    <property type="entry name" value="TRANSCRIPTIONAL REGULATOR, MARR FAMILY"/>
    <property type="match status" value="1"/>
</dbReference>
<reference evidence="5 6" key="1">
    <citation type="submission" date="2018-09" db="EMBL/GenBank/DDBJ databases">
        <title>Characterization of the phylogenetic diversity of five novel species belonging to the genus Bifidobacterium.</title>
        <authorList>
            <person name="Lugli G.A."/>
            <person name="Duranti S."/>
            <person name="Milani C."/>
        </authorList>
    </citation>
    <scope>NUCLEOTIDE SEQUENCE [LARGE SCALE GENOMIC DNA]</scope>
    <source>
        <strain evidence="5 6">2020B</strain>
    </source>
</reference>
<gene>
    <name evidence="5" type="ORF">D2E22_0371</name>
</gene>
<evidence type="ECO:0000256" key="3">
    <source>
        <dbReference type="ARBA" id="ARBA00023163"/>
    </source>
</evidence>
<proteinExistence type="predicted"/>
<dbReference type="PANTHER" id="PTHR33204:SF37">
    <property type="entry name" value="HTH-TYPE TRANSCRIPTIONAL REGULATOR YODB"/>
    <property type="match status" value="1"/>
</dbReference>
<evidence type="ECO:0000256" key="1">
    <source>
        <dbReference type="ARBA" id="ARBA00023015"/>
    </source>
</evidence>
<dbReference type="InterPro" id="IPR002577">
    <property type="entry name" value="HTH_HxlR"/>
</dbReference>
<evidence type="ECO:0000256" key="2">
    <source>
        <dbReference type="ARBA" id="ARBA00023125"/>
    </source>
</evidence>
<evidence type="ECO:0000259" key="4">
    <source>
        <dbReference type="PROSITE" id="PS51118"/>
    </source>
</evidence>
<dbReference type="InterPro" id="IPR036388">
    <property type="entry name" value="WH-like_DNA-bd_sf"/>
</dbReference>
<evidence type="ECO:0000313" key="6">
    <source>
        <dbReference type="Proteomes" id="UP000288052"/>
    </source>
</evidence>
<keyword evidence="1" id="KW-0805">Transcription regulation</keyword>